<sequence>MVDTERRFSLNRRIAMHLLRQRLEHGITDTSTCATPSAAISATRSSALSICGPDAFTTGRRNRSSMEILAPAGTSRSSAGTRRRSPLSSPCRVSHRRVVAFWGAAGIRQKGAAGLL</sequence>
<gene>
    <name evidence="2" type="ORF">SAMN05216276_103425</name>
</gene>
<dbReference type="Proteomes" id="UP000198282">
    <property type="component" value="Unassembled WGS sequence"/>
</dbReference>
<accession>A0A239LMN7</accession>
<dbReference type="EMBL" id="FZOD01000034">
    <property type="protein sequence ID" value="SNT31836.1"/>
    <property type="molecule type" value="Genomic_DNA"/>
</dbReference>
<evidence type="ECO:0000256" key="1">
    <source>
        <dbReference type="SAM" id="MobiDB-lite"/>
    </source>
</evidence>
<reference evidence="2 3" key="1">
    <citation type="submission" date="2017-06" db="EMBL/GenBank/DDBJ databases">
        <authorList>
            <person name="Kim H.J."/>
            <person name="Triplett B.A."/>
        </authorList>
    </citation>
    <scope>NUCLEOTIDE SEQUENCE [LARGE SCALE GENOMIC DNA]</scope>
    <source>
        <strain evidence="2 3">CGMCC 4.2132</strain>
    </source>
</reference>
<evidence type="ECO:0000313" key="3">
    <source>
        <dbReference type="Proteomes" id="UP000198282"/>
    </source>
</evidence>
<organism evidence="2 3">
    <name type="scientific">Streptosporangium subroseum</name>
    <dbReference type="NCBI Taxonomy" id="106412"/>
    <lineage>
        <taxon>Bacteria</taxon>
        <taxon>Bacillati</taxon>
        <taxon>Actinomycetota</taxon>
        <taxon>Actinomycetes</taxon>
        <taxon>Streptosporangiales</taxon>
        <taxon>Streptosporangiaceae</taxon>
        <taxon>Streptosporangium</taxon>
    </lineage>
</organism>
<feature type="region of interest" description="Disordered" evidence="1">
    <location>
        <begin position="70"/>
        <end position="90"/>
    </location>
</feature>
<keyword evidence="3" id="KW-1185">Reference proteome</keyword>
<evidence type="ECO:0000313" key="2">
    <source>
        <dbReference type="EMBL" id="SNT31836.1"/>
    </source>
</evidence>
<dbReference type="AlphaFoldDB" id="A0A239LMN7"/>
<proteinExistence type="predicted"/>
<dbReference type="RefSeq" id="WP_245878617.1">
    <property type="nucleotide sequence ID" value="NZ_FZOD01000034.1"/>
</dbReference>
<name>A0A239LMN7_9ACTN</name>
<protein>
    <submittedName>
        <fullName evidence="2">Uncharacterized protein</fullName>
    </submittedName>
</protein>